<proteinExistence type="predicted"/>
<evidence type="ECO:0008006" key="4">
    <source>
        <dbReference type="Google" id="ProtNLM"/>
    </source>
</evidence>
<name>A0A1Y1Q8W7_9GAMM</name>
<evidence type="ECO:0000313" key="3">
    <source>
        <dbReference type="Proteomes" id="UP000192491"/>
    </source>
</evidence>
<comment type="caution">
    <text evidence="2">The sequence shown here is derived from an EMBL/GenBank/DDBJ whole genome shotgun (WGS) entry which is preliminary data.</text>
</comment>
<dbReference type="EMBL" id="MTEJ01000671">
    <property type="protein sequence ID" value="OQX00118.1"/>
    <property type="molecule type" value="Genomic_DNA"/>
</dbReference>
<evidence type="ECO:0000313" key="2">
    <source>
        <dbReference type="EMBL" id="OQX00118.1"/>
    </source>
</evidence>
<dbReference type="Proteomes" id="UP000192491">
    <property type="component" value="Unassembled WGS sequence"/>
</dbReference>
<sequence length="251" mass="27414">MRLFHHTVLAGLLAMVSLLPACSYAAGKATPAPTNTFATLWQPGWACGQATRVKPDFVRHLANSHALQGYALNGVPLPILLGQNPEQSGAILFAKHDGIWQAYPIADGSVVLAAYSTPAFNRVTLFATGGREGLGNDYLVLQGKNQFSEFGCATVHFPAELDRPDWSNRYPGLHDFNMDTQGRGTLITAANVTAGNAEVKHWYQYVTNDWGRSWSEARNLKAKPADKPGIFHPLQETPPSPWLLNSLLNLH</sequence>
<feature type="signal peptide" evidence="1">
    <location>
        <begin position="1"/>
        <end position="25"/>
    </location>
</feature>
<organism evidence="2 3">
    <name type="scientific">Thiothrix lacustris</name>
    <dbReference type="NCBI Taxonomy" id="525917"/>
    <lineage>
        <taxon>Bacteria</taxon>
        <taxon>Pseudomonadati</taxon>
        <taxon>Pseudomonadota</taxon>
        <taxon>Gammaproteobacteria</taxon>
        <taxon>Thiotrichales</taxon>
        <taxon>Thiotrichaceae</taxon>
        <taxon>Thiothrix</taxon>
    </lineage>
</organism>
<evidence type="ECO:0000256" key="1">
    <source>
        <dbReference type="SAM" id="SignalP"/>
    </source>
</evidence>
<gene>
    <name evidence="2" type="ORF">BWK73_49275</name>
</gene>
<protein>
    <recommendedName>
        <fullName evidence="4">Sialidase domain-containing protein</fullName>
    </recommendedName>
</protein>
<reference evidence="2 3" key="1">
    <citation type="submission" date="2017-01" db="EMBL/GenBank/DDBJ databases">
        <title>Novel large sulfur bacteria in the metagenomes of groundwater-fed chemosynthetic microbial mats in the Lake Huron basin.</title>
        <authorList>
            <person name="Sharrar A.M."/>
            <person name="Flood B.E."/>
            <person name="Bailey J.V."/>
            <person name="Jones D.S."/>
            <person name="Biddanda B."/>
            <person name="Ruberg S.A."/>
            <person name="Marcus D.N."/>
            <person name="Dick G.J."/>
        </authorList>
    </citation>
    <scope>NUCLEOTIDE SEQUENCE [LARGE SCALE GENOMIC DNA]</scope>
    <source>
        <strain evidence="2">A8</strain>
    </source>
</reference>
<accession>A0A1Y1Q8W7</accession>
<keyword evidence="1" id="KW-0732">Signal</keyword>
<feature type="chain" id="PRO_5012237309" description="Sialidase domain-containing protein" evidence="1">
    <location>
        <begin position="26"/>
        <end position="251"/>
    </location>
</feature>
<dbReference type="AlphaFoldDB" id="A0A1Y1Q8W7"/>